<keyword evidence="1" id="KW-0963">Cytoplasm</keyword>
<dbReference type="Pfam" id="PF05280">
    <property type="entry name" value="FlhC"/>
    <property type="match status" value="1"/>
</dbReference>
<dbReference type="GO" id="GO:0003677">
    <property type="term" value="F:DNA binding"/>
    <property type="evidence" value="ECO:0007669"/>
    <property type="project" value="UniProtKB-KW"/>
</dbReference>
<keyword evidence="4" id="KW-0862">Zinc</keyword>
<sequence>MVCLADLDNLQIARDLIAAGLRLSIVRSLTGLGTRILRKLWKEIHGASPKNGRLPDTVLSFIEDYDSAAKLAAFVSIHKIVYSVSVPALANYKLHHLSLTPQSLLNAWKDFQLINTTDLDINAAYFAARDVGIQIVMFAKCRTCDARFIYDSGKKYTERCPFCRTRIV</sequence>
<dbReference type="EMBL" id="FNOY01000011">
    <property type="protein sequence ID" value="SDX86909.1"/>
    <property type="molecule type" value="Genomic_DNA"/>
</dbReference>
<evidence type="ECO:0000313" key="9">
    <source>
        <dbReference type="EMBL" id="SDX86909.1"/>
    </source>
</evidence>
<gene>
    <name evidence="9" type="ORF">SAMN05421881_10112</name>
</gene>
<keyword evidence="8" id="KW-0804">Transcription</keyword>
<evidence type="ECO:0000256" key="8">
    <source>
        <dbReference type="ARBA" id="ARBA00023163"/>
    </source>
</evidence>
<dbReference type="SUPFAM" id="SSF160930">
    <property type="entry name" value="FlhC-like"/>
    <property type="match status" value="1"/>
</dbReference>
<organism evidence="9 10">
    <name type="scientific">Nitrosomonas halophila</name>
    <dbReference type="NCBI Taxonomy" id="44576"/>
    <lineage>
        <taxon>Bacteria</taxon>
        <taxon>Pseudomonadati</taxon>
        <taxon>Pseudomonadota</taxon>
        <taxon>Betaproteobacteria</taxon>
        <taxon>Nitrosomonadales</taxon>
        <taxon>Nitrosomonadaceae</taxon>
        <taxon>Nitrosomonas</taxon>
    </lineage>
</organism>
<protein>
    <submittedName>
        <fullName evidence="9">Transcriptional activator (FlhC)</fullName>
    </submittedName>
</protein>
<reference evidence="9 10" key="1">
    <citation type="submission" date="2016-10" db="EMBL/GenBank/DDBJ databases">
        <authorList>
            <person name="de Groot N.N."/>
        </authorList>
    </citation>
    <scope>NUCLEOTIDE SEQUENCE [LARGE SCALE GENOMIC DNA]</scope>
    <source>
        <strain evidence="9 10">Nm1</strain>
    </source>
</reference>
<evidence type="ECO:0000256" key="4">
    <source>
        <dbReference type="ARBA" id="ARBA00022833"/>
    </source>
</evidence>
<dbReference type="InterPro" id="IPR007944">
    <property type="entry name" value="FlhC"/>
</dbReference>
<keyword evidence="5" id="KW-0805">Transcription regulation</keyword>
<proteinExistence type="predicted"/>
<evidence type="ECO:0000313" key="10">
    <source>
        <dbReference type="Proteomes" id="UP000198640"/>
    </source>
</evidence>
<dbReference type="GO" id="GO:0044781">
    <property type="term" value="P:bacterial-type flagellum organization"/>
    <property type="evidence" value="ECO:0007669"/>
    <property type="project" value="UniProtKB-KW"/>
</dbReference>
<dbReference type="GO" id="GO:0046872">
    <property type="term" value="F:metal ion binding"/>
    <property type="evidence" value="ECO:0007669"/>
    <property type="project" value="UniProtKB-KW"/>
</dbReference>
<evidence type="ECO:0000256" key="3">
    <source>
        <dbReference type="ARBA" id="ARBA00022795"/>
    </source>
</evidence>
<keyword evidence="7" id="KW-0010">Activator</keyword>
<evidence type="ECO:0000256" key="7">
    <source>
        <dbReference type="ARBA" id="ARBA00023159"/>
    </source>
</evidence>
<dbReference type="RefSeq" id="WP_090412394.1">
    <property type="nucleotide sequence ID" value="NZ_FNOY01000011.1"/>
</dbReference>
<evidence type="ECO:0000256" key="1">
    <source>
        <dbReference type="ARBA" id="ARBA00022490"/>
    </source>
</evidence>
<keyword evidence="10" id="KW-1185">Reference proteome</keyword>
<keyword evidence="3" id="KW-1005">Bacterial flagellum biogenesis</keyword>
<evidence type="ECO:0000256" key="2">
    <source>
        <dbReference type="ARBA" id="ARBA00022723"/>
    </source>
</evidence>
<evidence type="ECO:0000256" key="5">
    <source>
        <dbReference type="ARBA" id="ARBA00023015"/>
    </source>
</evidence>
<keyword evidence="2" id="KW-0479">Metal-binding</keyword>
<evidence type="ECO:0000256" key="6">
    <source>
        <dbReference type="ARBA" id="ARBA00023125"/>
    </source>
</evidence>
<accession>A0A1H3F9U0</accession>
<dbReference type="AlphaFoldDB" id="A0A1H3F9U0"/>
<dbReference type="STRING" id="44576.SAMN05421881_10112"/>
<keyword evidence="6" id="KW-0238">DNA-binding</keyword>
<dbReference type="Proteomes" id="UP000198640">
    <property type="component" value="Unassembled WGS sequence"/>
</dbReference>
<name>A0A1H3F9U0_9PROT</name>
<dbReference type="OrthoDB" id="9342807at2"/>
<dbReference type="GO" id="GO:0045893">
    <property type="term" value="P:positive regulation of DNA-templated transcription"/>
    <property type="evidence" value="ECO:0007669"/>
    <property type="project" value="InterPro"/>
</dbReference>
<dbReference type="GO" id="GO:1902208">
    <property type="term" value="P:regulation of bacterial-type flagellum assembly"/>
    <property type="evidence" value="ECO:0007669"/>
    <property type="project" value="InterPro"/>
</dbReference>